<comment type="similarity">
    <text evidence="1">Belongs to the transglycosylase Slt family.</text>
</comment>
<reference evidence="4 5" key="1">
    <citation type="submission" date="2022-05" db="EMBL/GenBank/DDBJ databases">
        <title>Description of the Bartonella bilalgolemii sp. nov. Isolated from Apodemus uralensis (Pallas 1811).</title>
        <authorList>
            <person name="Zgheib R."/>
            <person name="Celebi B."/>
        </authorList>
    </citation>
    <scope>NUCLEOTIDE SEQUENCE [LARGE SCALE GENOMIC DNA]</scope>
    <source>
        <strain evidence="4 5">G70</strain>
    </source>
</reference>
<dbReference type="InterPro" id="IPR023346">
    <property type="entry name" value="Lysozyme-like_dom_sf"/>
</dbReference>
<evidence type="ECO:0000313" key="4">
    <source>
        <dbReference type="EMBL" id="MCL6230230.1"/>
    </source>
</evidence>
<feature type="domain" description="Transglycosylase SLT" evidence="3">
    <location>
        <begin position="53"/>
        <end position="152"/>
    </location>
</feature>
<name>A0ABT0P9U8_9HYPH</name>
<evidence type="ECO:0000256" key="1">
    <source>
        <dbReference type="ARBA" id="ARBA00007734"/>
    </source>
</evidence>
<comment type="caution">
    <text evidence="4">The sequence shown here is derived from an EMBL/GenBank/DDBJ whole genome shotgun (WGS) entry which is preliminary data.</text>
</comment>
<evidence type="ECO:0000256" key="2">
    <source>
        <dbReference type="ARBA" id="ARBA00009387"/>
    </source>
</evidence>
<dbReference type="PANTHER" id="PTHR37423:SF2">
    <property type="entry name" value="MEMBRANE-BOUND LYTIC MUREIN TRANSGLYCOSYLASE C"/>
    <property type="match status" value="1"/>
</dbReference>
<accession>A0ABT0P9U8</accession>
<dbReference type="Gene3D" id="1.10.530.10">
    <property type="match status" value="1"/>
</dbReference>
<comment type="similarity">
    <text evidence="2">Belongs to the virb1 family.</text>
</comment>
<protein>
    <submittedName>
        <fullName evidence="4">Transglycosylase SLT domain-containing protein</fullName>
    </submittedName>
</protein>
<evidence type="ECO:0000259" key="3">
    <source>
        <dbReference type="Pfam" id="PF01464"/>
    </source>
</evidence>
<dbReference type="PANTHER" id="PTHR37423">
    <property type="entry name" value="SOLUBLE LYTIC MUREIN TRANSGLYCOSYLASE-RELATED"/>
    <property type="match status" value="1"/>
</dbReference>
<sequence>MQFLKIFLSTAFAVFFVLNIKIALAVISIVDSSKNSEVTSSNSKVPVRPYEDLIQKIAIKHKVPIDLVHAVINVESNYNAHTKGSSGEIGLMQIKPSTARWLGFNGPVKDLYEPAINLEYGMRYLARAHKLSRGDTCRTVLKYNAGHSAKKMNSISARYCSKVKTYLASLKQ</sequence>
<dbReference type="RefSeq" id="WP_249677716.1">
    <property type="nucleotide sequence ID" value="NZ_JAMCOF010000012.1"/>
</dbReference>
<dbReference type="Proteomes" id="UP001523003">
    <property type="component" value="Unassembled WGS sequence"/>
</dbReference>
<evidence type="ECO:0000313" key="5">
    <source>
        <dbReference type="Proteomes" id="UP001523003"/>
    </source>
</evidence>
<dbReference type="EMBL" id="JAMCOF010000012">
    <property type="protein sequence ID" value="MCL6230230.1"/>
    <property type="molecule type" value="Genomic_DNA"/>
</dbReference>
<keyword evidence="5" id="KW-1185">Reference proteome</keyword>
<gene>
    <name evidence="4" type="ORF">M4Z11_06470</name>
</gene>
<dbReference type="Pfam" id="PF01464">
    <property type="entry name" value="SLT"/>
    <property type="match status" value="1"/>
</dbReference>
<organism evidence="4 5">
    <name type="scientific">Bartonella bilalgolemii</name>
    <dbReference type="NCBI Taxonomy" id="2942911"/>
    <lineage>
        <taxon>Bacteria</taxon>
        <taxon>Pseudomonadati</taxon>
        <taxon>Pseudomonadota</taxon>
        <taxon>Alphaproteobacteria</taxon>
        <taxon>Hyphomicrobiales</taxon>
        <taxon>Bartonellaceae</taxon>
        <taxon>Bartonella</taxon>
    </lineage>
</organism>
<proteinExistence type="inferred from homology"/>
<dbReference type="SUPFAM" id="SSF53955">
    <property type="entry name" value="Lysozyme-like"/>
    <property type="match status" value="1"/>
</dbReference>
<dbReference type="InterPro" id="IPR008258">
    <property type="entry name" value="Transglycosylase_SLT_dom_1"/>
</dbReference>